<evidence type="ECO:0000256" key="7">
    <source>
        <dbReference type="ARBA" id="ARBA00023136"/>
    </source>
</evidence>
<accession>A0A813VI79</accession>
<keyword evidence="10" id="KW-0449">Lipoprotein</keyword>
<dbReference type="PANTHER" id="PTHR10822:SF29">
    <property type="entry name" value="DIVISION ABNORMALLY DELAYED PROTEIN"/>
    <property type="match status" value="1"/>
</dbReference>
<sequence length="643" mass="74559">MFYYLLLLCLLINSIISQETQCFYLNNKLTKYNHHNSLNLQITNQPAIRLCQNLNSNHCCPQIYEDRLQNATALELYRLFELSTINLYEPLLRLTKDLNNTFIALINFSRNETHLVLRRGYNALYRSYQHSIDRFFNQLLTLTSRTYSQDLHTYVDDLFRNILHISLTLNDNKQISPTYFSCLWRNQPFANHPNLLEKQLENNLGKLFQLSDLFKLSHELVQVLSTSVTTDYHCIDSYMQLSYCNLCHNRNELPCLTNCMNIIESCLVNLTFIDNVWQNFIDAIENVDYFNNIEKVLSSIGLSISDAVMTFFNSGGVQNKDIIEQCGHIRVRRQTLSIDQKSDDEYSKTLSLSLLDRQLIHMSRSLRIYRSFWMKFPEQICKSTGISASDGSACWTGSSISSDGRSSVRVQYDQPLNLKLQRILKEMREKSLLIGNPRRTTSALHINPTTISTVVNNEKLNFISQKFNDSLSANDLDDYPNDNEFDYSDYAYEDSTDQTTKSSTTTTTTTTVSTTTTTTTTTTTRQTTTLAILIDDEAEKSSEDTKNTYYDYGDHDLYTDEEIDGTSTVEEPVLITTTRRITTTRYWKDRIPFYHRRPAIIWNVNVNDNDEVQKSRKHEQRYNSGSSLHYSSLILITMFISRV</sequence>
<keyword evidence="8" id="KW-0325">Glycoprotein</keyword>
<evidence type="ECO:0000256" key="9">
    <source>
        <dbReference type="ARBA" id="ARBA00023207"/>
    </source>
</evidence>
<reference evidence="13" key="1">
    <citation type="submission" date="2021-02" db="EMBL/GenBank/DDBJ databases">
        <authorList>
            <person name="Nowell W R."/>
        </authorList>
    </citation>
    <scope>NUCLEOTIDE SEQUENCE</scope>
</reference>
<dbReference type="GO" id="GO:0005886">
    <property type="term" value="C:plasma membrane"/>
    <property type="evidence" value="ECO:0007669"/>
    <property type="project" value="UniProtKB-SubCell"/>
</dbReference>
<dbReference type="InterPro" id="IPR001863">
    <property type="entry name" value="Glypican"/>
</dbReference>
<evidence type="ECO:0000256" key="6">
    <source>
        <dbReference type="ARBA" id="ARBA00022974"/>
    </source>
</evidence>
<keyword evidence="6" id="KW-0654">Proteoglycan</keyword>
<dbReference type="AlphaFoldDB" id="A0A813VI79"/>
<dbReference type="EMBL" id="CAJNOJ010000019">
    <property type="protein sequence ID" value="CAF0837852.1"/>
    <property type="molecule type" value="Genomic_DNA"/>
</dbReference>
<keyword evidence="5 12" id="KW-0732">Signal</keyword>
<comment type="caution">
    <text evidence="13">The sequence shown here is derived from an EMBL/GenBank/DDBJ whole genome shotgun (WGS) entry which is preliminary data.</text>
</comment>
<name>A0A813VI79_ADIRI</name>
<keyword evidence="9" id="KW-0357">Heparan sulfate</keyword>
<evidence type="ECO:0000256" key="8">
    <source>
        <dbReference type="ARBA" id="ARBA00023180"/>
    </source>
</evidence>
<evidence type="ECO:0000313" key="13">
    <source>
        <dbReference type="EMBL" id="CAF0837852.1"/>
    </source>
</evidence>
<evidence type="ECO:0000256" key="12">
    <source>
        <dbReference type="SAM" id="SignalP"/>
    </source>
</evidence>
<evidence type="ECO:0000256" key="10">
    <source>
        <dbReference type="ARBA" id="ARBA00023288"/>
    </source>
</evidence>
<dbReference type="OrthoDB" id="10010764at2759"/>
<evidence type="ECO:0000256" key="1">
    <source>
        <dbReference type="ARBA" id="ARBA00004609"/>
    </source>
</evidence>
<evidence type="ECO:0000256" key="11">
    <source>
        <dbReference type="RuleBase" id="RU003518"/>
    </source>
</evidence>
<dbReference type="GO" id="GO:0009986">
    <property type="term" value="C:cell surface"/>
    <property type="evidence" value="ECO:0007669"/>
    <property type="project" value="TreeGrafter"/>
</dbReference>
<proteinExistence type="inferred from homology"/>
<dbReference type="GO" id="GO:0098552">
    <property type="term" value="C:side of membrane"/>
    <property type="evidence" value="ECO:0007669"/>
    <property type="project" value="UniProtKB-KW"/>
</dbReference>
<protein>
    <submittedName>
        <fullName evidence="13">Uncharacterized protein</fullName>
    </submittedName>
</protein>
<keyword evidence="4" id="KW-0336">GPI-anchor</keyword>
<dbReference type="Proteomes" id="UP000663852">
    <property type="component" value="Unassembled WGS sequence"/>
</dbReference>
<dbReference type="GO" id="GO:1905475">
    <property type="term" value="P:regulation of protein localization to membrane"/>
    <property type="evidence" value="ECO:0007669"/>
    <property type="project" value="TreeGrafter"/>
</dbReference>
<dbReference type="Pfam" id="PF01153">
    <property type="entry name" value="Glypican"/>
    <property type="match status" value="1"/>
</dbReference>
<evidence type="ECO:0000256" key="2">
    <source>
        <dbReference type="ARBA" id="ARBA00010260"/>
    </source>
</evidence>
<feature type="chain" id="PRO_5032343024" evidence="12">
    <location>
        <begin position="18"/>
        <end position="643"/>
    </location>
</feature>
<keyword evidence="7" id="KW-0472">Membrane</keyword>
<feature type="signal peptide" evidence="12">
    <location>
        <begin position="1"/>
        <end position="17"/>
    </location>
</feature>
<dbReference type="GO" id="GO:0016477">
    <property type="term" value="P:cell migration"/>
    <property type="evidence" value="ECO:0007669"/>
    <property type="project" value="TreeGrafter"/>
</dbReference>
<dbReference type="GO" id="GO:0005576">
    <property type="term" value="C:extracellular region"/>
    <property type="evidence" value="ECO:0007669"/>
    <property type="project" value="TreeGrafter"/>
</dbReference>
<dbReference type="GO" id="GO:0009966">
    <property type="term" value="P:regulation of signal transduction"/>
    <property type="evidence" value="ECO:0007669"/>
    <property type="project" value="InterPro"/>
</dbReference>
<evidence type="ECO:0000256" key="5">
    <source>
        <dbReference type="ARBA" id="ARBA00022729"/>
    </source>
</evidence>
<evidence type="ECO:0000256" key="3">
    <source>
        <dbReference type="ARBA" id="ARBA00022475"/>
    </source>
</evidence>
<dbReference type="PANTHER" id="PTHR10822">
    <property type="entry name" value="GLYPICAN"/>
    <property type="match status" value="1"/>
</dbReference>
<keyword evidence="3" id="KW-1003">Cell membrane</keyword>
<comment type="similarity">
    <text evidence="2 11">Belongs to the glypican family.</text>
</comment>
<gene>
    <name evidence="13" type="ORF">EDS130_LOCUS6686</name>
</gene>
<evidence type="ECO:0000256" key="4">
    <source>
        <dbReference type="ARBA" id="ARBA00022622"/>
    </source>
</evidence>
<organism evidence="13 14">
    <name type="scientific">Adineta ricciae</name>
    <name type="common">Rotifer</name>
    <dbReference type="NCBI Taxonomy" id="249248"/>
    <lineage>
        <taxon>Eukaryota</taxon>
        <taxon>Metazoa</taxon>
        <taxon>Spiralia</taxon>
        <taxon>Gnathifera</taxon>
        <taxon>Rotifera</taxon>
        <taxon>Eurotatoria</taxon>
        <taxon>Bdelloidea</taxon>
        <taxon>Adinetida</taxon>
        <taxon>Adinetidae</taxon>
        <taxon>Adineta</taxon>
    </lineage>
</organism>
<comment type="subcellular location">
    <subcellularLocation>
        <location evidence="1">Cell membrane</location>
        <topology evidence="1">Lipid-anchor</topology>
        <topology evidence="1">GPI-anchor</topology>
    </subcellularLocation>
</comment>
<evidence type="ECO:0000313" key="14">
    <source>
        <dbReference type="Proteomes" id="UP000663852"/>
    </source>
</evidence>